<organism evidence="2 3">
    <name type="scientific">Amblyomma americanum</name>
    <name type="common">Lone star tick</name>
    <dbReference type="NCBI Taxonomy" id="6943"/>
    <lineage>
        <taxon>Eukaryota</taxon>
        <taxon>Metazoa</taxon>
        <taxon>Ecdysozoa</taxon>
        <taxon>Arthropoda</taxon>
        <taxon>Chelicerata</taxon>
        <taxon>Arachnida</taxon>
        <taxon>Acari</taxon>
        <taxon>Parasitiformes</taxon>
        <taxon>Ixodida</taxon>
        <taxon>Ixodoidea</taxon>
        <taxon>Ixodidae</taxon>
        <taxon>Amblyomminae</taxon>
        <taxon>Amblyomma</taxon>
    </lineage>
</organism>
<dbReference type="InterPro" id="IPR013216">
    <property type="entry name" value="Methyltransf_11"/>
</dbReference>
<dbReference type="Proteomes" id="UP001321473">
    <property type="component" value="Unassembled WGS sequence"/>
</dbReference>
<dbReference type="Gene3D" id="3.40.50.150">
    <property type="entry name" value="Vaccinia Virus protein VP39"/>
    <property type="match status" value="1"/>
</dbReference>
<dbReference type="AlphaFoldDB" id="A0AAQ4FA08"/>
<proteinExistence type="predicted"/>
<dbReference type="GO" id="GO:0010420">
    <property type="term" value="F:polyprenyldihydroxybenzoate methyltransferase activity"/>
    <property type="evidence" value="ECO:0007669"/>
    <property type="project" value="TreeGrafter"/>
</dbReference>
<dbReference type="Pfam" id="PF08241">
    <property type="entry name" value="Methyltransf_11"/>
    <property type="match status" value="1"/>
</dbReference>
<evidence type="ECO:0000259" key="1">
    <source>
        <dbReference type="Pfam" id="PF08241"/>
    </source>
</evidence>
<dbReference type="PANTHER" id="PTHR43464:SF23">
    <property type="entry name" value="JUVENILE HORMONE ACID O-METHYLTRANSFERASE"/>
    <property type="match status" value="1"/>
</dbReference>
<keyword evidence="3" id="KW-1185">Reference proteome</keyword>
<dbReference type="InterPro" id="IPR029063">
    <property type="entry name" value="SAM-dependent_MTases_sf"/>
</dbReference>
<name>A0AAQ4FA08_AMBAM</name>
<reference evidence="2 3" key="1">
    <citation type="journal article" date="2023" name="Arcadia Sci">
        <title>De novo assembly of a long-read Amblyomma americanum tick genome.</title>
        <authorList>
            <person name="Chou S."/>
            <person name="Poskanzer K.E."/>
            <person name="Rollins M."/>
            <person name="Thuy-Boun P.S."/>
        </authorList>
    </citation>
    <scope>NUCLEOTIDE SEQUENCE [LARGE SCALE GENOMIC DNA]</scope>
    <source>
        <strain evidence="2">F_SG_1</strain>
        <tissue evidence="2">Salivary glands</tissue>
    </source>
</reference>
<gene>
    <name evidence="2" type="ORF">V5799_009598</name>
</gene>
<dbReference type="SUPFAM" id="SSF53335">
    <property type="entry name" value="S-adenosyl-L-methionine-dependent methyltransferases"/>
    <property type="match status" value="1"/>
</dbReference>
<protein>
    <recommendedName>
        <fullName evidence="1">Methyltransferase type 11 domain-containing protein</fullName>
    </recommendedName>
</protein>
<dbReference type="EMBL" id="JARKHS020004906">
    <property type="protein sequence ID" value="KAK8784034.1"/>
    <property type="molecule type" value="Genomic_DNA"/>
</dbReference>
<accession>A0AAQ4FA08</accession>
<dbReference type="CDD" id="cd02440">
    <property type="entry name" value="AdoMet_MTases"/>
    <property type="match status" value="1"/>
</dbReference>
<feature type="domain" description="Methyltransferase type 11" evidence="1">
    <location>
        <begin position="454"/>
        <end position="557"/>
    </location>
</feature>
<dbReference type="PANTHER" id="PTHR43464">
    <property type="entry name" value="METHYLTRANSFERASE"/>
    <property type="match status" value="1"/>
</dbReference>
<evidence type="ECO:0000313" key="3">
    <source>
        <dbReference type="Proteomes" id="UP001321473"/>
    </source>
</evidence>
<evidence type="ECO:0000313" key="2">
    <source>
        <dbReference type="EMBL" id="KAK8784034.1"/>
    </source>
</evidence>
<comment type="caution">
    <text evidence="2">The sequence shown here is derived from an EMBL/GenBank/DDBJ whole genome shotgun (WGS) entry which is preliminary data.</text>
</comment>
<sequence length="695" mass="78207">MLPPDGLCDLLFYTDVVWRDGAVHGSQNDQSWNAFQRTARGSLRTGRGLSLEYGKSIDFFASLTTPLGRQKLRELFESRIIHYGILKATGRVAELLQDMHGKLGVLKLPSVRSTAHFQCQRQALEVVGLHSDEEKQYFLYSFLSSPYLFQALKDLQAKFITDFPGIRAEADVALGVKFLSYNNSIDSSQHSSAMTALANHLPVTIFIVHTHIQDWEVGKYPIIGTMWHYWNDLVDSNEPSLRRTARELNATTIPARTYVMASFTLMVGEFEQHQVMENKSLSAGYMSVKDFAQLCSRRSGISIVNGGLVKLHAADYNRTYAYEDAETMSAKVGESVLASPLPPTQRALRRGCYQSFARRLTENTEVASQKRRRSECASLRSICTVGADSLFRMTAPAQEKCDALQEVFTHEEASEFYEAMMSHHRDAMKGLLERYRGSFFTAEHSGTSEKQQWLDVGCGPGNFTKNYLLPLCPPSMERLVAADCSQAMLDHASRKHAHPKIVHRLLDIASDDAVSAFAEREGLFERVCCFLLLHWIRDKVAVLRNIERLIAPGGQCLVVFCTKVAPQQLMRAMLESGKWVRHEHALRSALPDSWENDDDDSIEGKLEGLVASTGLVSLKCDAVVFKVPSPHIDVVVRSLCCHVPLYQFMSEEEKAELEQFSRNFCLQGRCVNYSDTGTVELQRCVIQAYKPRLQS</sequence>